<evidence type="ECO:0000313" key="4">
    <source>
        <dbReference type="Proteomes" id="UP000631114"/>
    </source>
</evidence>
<proteinExistence type="predicted"/>
<dbReference type="Gene3D" id="1.10.10.60">
    <property type="entry name" value="Homeodomain-like"/>
    <property type="match status" value="1"/>
</dbReference>
<dbReference type="Proteomes" id="UP000631114">
    <property type="component" value="Unassembled WGS sequence"/>
</dbReference>
<dbReference type="PANTHER" id="PTHR46327:SF3">
    <property type="entry name" value="TRANSCRIPTION FACTOR"/>
    <property type="match status" value="1"/>
</dbReference>
<dbReference type="AlphaFoldDB" id="A0A835HSP6"/>
<reference evidence="3 4" key="1">
    <citation type="submission" date="2020-10" db="EMBL/GenBank/DDBJ databases">
        <title>The Coptis chinensis genome and diversification of protoberbering-type alkaloids.</title>
        <authorList>
            <person name="Wang B."/>
            <person name="Shu S."/>
            <person name="Song C."/>
            <person name="Liu Y."/>
        </authorList>
    </citation>
    <scope>NUCLEOTIDE SEQUENCE [LARGE SCALE GENOMIC DNA]</scope>
    <source>
        <strain evidence="3">HL-2020</strain>
        <tissue evidence="3">Leaf</tissue>
    </source>
</reference>
<feature type="region of interest" description="Disordered" evidence="1">
    <location>
        <begin position="32"/>
        <end position="53"/>
    </location>
</feature>
<dbReference type="PANTHER" id="PTHR46327">
    <property type="entry name" value="F16F4.11 PROTEIN-RELATED"/>
    <property type="match status" value="1"/>
</dbReference>
<feature type="region of interest" description="Disordered" evidence="1">
    <location>
        <begin position="124"/>
        <end position="193"/>
    </location>
</feature>
<evidence type="ECO:0000256" key="1">
    <source>
        <dbReference type="SAM" id="MobiDB-lite"/>
    </source>
</evidence>
<feature type="domain" description="Myb/SANT-like DNA-binding" evidence="2">
    <location>
        <begin position="82"/>
        <end position="126"/>
    </location>
</feature>
<accession>A0A835HSP6</accession>
<evidence type="ECO:0000313" key="3">
    <source>
        <dbReference type="EMBL" id="KAF9605056.1"/>
    </source>
</evidence>
<gene>
    <name evidence="3" type="ORF">IFM89_013726</name>
</gene>
<dbReference type="OrthoDB" id="641566at2759"/>
<sequence>MDQWFTHQCTTFFPSMHKCKQTMAIVEYNKGERAKTTTSDEDEPSFTEGGVDGHGESVSYMGEDAAAAKCSNGGRKYAIMQKKGKWKSVSKVMAERGYYVSPQQCEDKFNDLNKRYKRLTDILGRGTSSVLQPPPRSEREDDEMLDTRKNQQDDVGDGDQDADKGRDHDDEPEENHDNGAMFGFQGGFAKRMK</sequence>
<name>A0A835HSP6_9MAGN</name>
<organism evidence="3 4">
    <name type="scientific">Coptis chinensis</name>
    <dbReference type="NCBI Taxonomy" id="261450"/>
    <lineage>
        <taxon>Eukaryota</taxon>
        <taxon>Viridiplantae</taxon>
        <taxon>Streptophyta</taxon>
        <taxon>Embryophyta</taxon>
        <taxon>Tracheophyta</taxon>
        <taxon>Spermatophyta</taxon>
        <taxon>Magnoliopsida</taxon>
        <taxon>Ranunculales</taxon>
        <taxon>Ranunculaceae</taxon>
        <taxon>Coptidoideae</taxon>
        <taxon>Coptis</taxon>
    </lineage>
</organism>
<comment type="caution">
    <text evidence="3">The sequence shown here is derived from an EMBL/GenBank/DDBJ whole genome shotgun (WGS) entry which is preliminary data.</text>
</comment>
<evidence type="ECO:0000259" key="2">
    <source>
        <dbReference type="Pfam" id="PF13837"/>
    </source>
</evidence>
<dbReference type="Pfam" id="PF13837">
    <property type="entry name" value="Myb_DNA-bind_4"/>
    <property type="match status" value="1"/>
</dbReference>
<protein>
    <recommendedName>
        <fullName evidence="2">Myb/SANT-like DNA-binding domain-containing protein</fullName>
    </recommendedName>
</protein>
<dbReference type="InterPro" id="IPR044822">
    <property type="entry name" value="Myb_DNA-bind_4"/>
</dbReference>
<keyword evidence="4" id="KW-1185">Reference proteome</keyword>
<dbReference type="EMBL" id="JADFTS010000005">
    <property type="protein sequence ID" value="KAF9605056.1"/>
    <property type="molecule type" value="Genomic_DNA"/>
</dbReference>